<feature type="region of interest" description="Disordered" evidence="1">
    <location>
        <begin position="85"/>
        <end position="114"/>
    </location>
</feature>
<organism evidence="2 3">
    <name type="scientific">Canna indica</name>
    <name type="common">Indian-shot</name>
    <dbReference type="NCBI Taxonomy" id="4628"/>
    <lineage>
        <taxon>Eukaryota</taxon>
        <taxon>Viridiplantae</taxon>
        <taxon>Streptophyta</taxon>
        <taxon>Embryophyta</taxon>
        <taxon>Tracheophyta</taxon>
        <taxon>Spermatophyta</taxon>
        <taxon>Magnoliopsida</taxon>
        <taxon>Liliopsida</taxon>
        <taxon>Zingiberales</taxon>
        <taxon>Cannaceae</taxon>
        <taxon>Canna</taxon>
    </lineage>
</organism>
<sequence>MFLNLFLPPTLHDRLNMESPKAESEMEFPKPASPCWKKEPEAGLLANVKDHFEQFVTTSMDEHRICLKKTIQDLREYIKRKKQNNVLPSSRVASESDSAVTQTESSSRVQVATS</sequence>
<protein>
    <submittedName>
        <fullName evidence="2">Uncharacterized protein</fullName>
    </submittedName>
</protein>
<gene>
    <name evidence="2" type="ORF">Cni_G07157</name>
</gene>
<reference evidence="2 3" key="1">
    <citation type="submission" date="2023-10" db="EMBL/GenBank/DDBJ databases">
        <title>Chromosome-scale genome assembly provides insights into flower coloration mechanisms of Canna indica.</title>
        <authorList>
            <person name="Li C."/>
        </authorList>
    </citation>
    <scope>NUCLEOTIDE SEQUENCE [LARGE SCALE GENOMIC DNA]</scope>
    <source>
        <tissue evidence="2">Flower</tissue>
    </source>
</reference>
<dbReference type="PANTHER" id="PTHR33622:SF10">
    <property type="entry name" value="MARKER FOR OXIDATIVE STRESS RESPONSE PROTEIN"/>
    <property type="match status" value="1"/>
</dbReference>
<dbReference type="Proteomes" id="UP001327560">
    <property type="component" value="Chromosome 2"/>
</dbReference>
<evidence type="ECO:0000313" key="3">
    <source>
        <dbReference type="Proteomes" id="UP001327560"/>
    </source>
</evidence>
<evidence type="ECO:0000256" key="1">
    <source>
        <dbReference type="SAM" id="MobiDB-lite"/>
    </source>
</evidence>
<dbReference type="PANTHER" id="PTHR33622">
    <property type="entry name" value="OS03G0724500 PROTEIN"/>
    <property type="match status" value="1"/>
</dbReference>
<dbReference type="AlphaFoldDB" id="A0AAQ3Q4N3"/>
<proteinExistence type="predicted"/>
<dbReference type="EMBL" id="CP136891">
    <property type="protein sequence ID" value="WOK98445.1"/>
    <property type="molecule type" value="Genomic_DNA"/>
</dbReference>
<name>A0AAQ3Q4N3_9LILI</name>
<accession>A0AAQ3Q4N3</accession>
<keyword evidence="3" id="KW-1185">Reference proteome</keyword>
<evidence type="ECO:0000313" key="2">
    <source>
        <dbReference type="EMBL" id="WOK98445.1"/>
    </source>
</evidence>